<reference evidence="1 2" key="1">
    <citation type="journal article" date="2019" name="Int. J. Syst. Evol. Microbiol.">
        <title>The Global Catalogue of Microorganisms (GCM) 10K type strain sequencing project: providing services to taxonomists for standard genome sequencing and annotation.</title>
        <authorList>
            <consortium name="The Broad Institute Genomics Platform"/>
            <consortium name="The Broad Institute Genome Sequencing Center for Infectious Disease"/>
            <person name="Wu L."/>
            <person name="Ma J."/>
        </authorList>
    </citation>
    <scope>NUCLEOTIDE SEQUENCE [LARGE SCALE GENOMIC DNA]</scope>
    <source>
        <strain evidence="1 2">JCM 4805</strain>
    </source>
</reference>
<gene>
    <name evidence="1" type="ORF">GCM10010361_36780</name>
</gene>
<dbReference type="EMBL" id="BAAABY010000026">
    <property type="protein sequence ID" value="GAA0469176.1"/>
    <property type="molecule type" value="Genomic_DNA"/>
</dbReference>
<evidence type="ECO:0000313" key="1">
    <source>
        <dbReference type="EMBL" id="GAA0469176.1"/>
    </source>
</evidence>
<sequence>MATAVRAAAIRVCPEPSGCAIEPEESSTITIPALVKDGSADACGTVGSVRSSPPISVAAVLRRRRAMSHFPLCPRPAFANAT</sequence>
<proteinExistence type="predicted"/>
<name>A0ABN1A756_9ACTN</name>
<accession>A0ABN1A756</accession>
<comment type="caution">
    <text evidence="1">The sequence shown here is derived from an EMBL/GenBank/DDBJ whole genome shotgun (WGS) entry which is preliminary data.</text>
</comment>
<dbReference type="Proteomes" id="UP001500909">
    <property type="component" value="Unassembled WGS sequence"/>
</dbReference>
<protein>
    <submittedName>
        <fullName evidence="1">Uncharacterized protein</fullName>
    </submittedName>
</protein>
<organism evidence="1 2">
    <name type="scientific">Streptomyces olivaceiscleroticus</name>
    <dbReference type="NCBI Taxonomy" id="68245"/>
    <lineage>
        <taxon>Bacteria</taxon>
        <taxon>Bacillati</taxon>
        <taxon>Actinomycetota</taxon>
        <taxon>Actinomycetes</taxon>
        <taxon>Kitasatosporales</taxon>
        <taxon>Streptomycetaceae</taxon>
        <taxon>Streptomyces</taxon>
    </lineage>
</organism>
<keyword evidence="2" id="KW-1185">Reference proteome</keyword>
<evidence type="ECO:0000313" key="2">
    <source>
        <dbReference type="Proteomes" id="UP001500909"/>
    </source>
</evidence>